<dbReference type="PANTHER" id="PTHR46009:SF1">
    <property type="entry name" value="VACUOLAR PROTEIN SORTING-ASSOCIATED PROTEIN VTA1 HOMOLOG"/>
    <property type="match status" value="1"/>
</dbReference>
<dbReference type="InterPro" id="IPR023175">
    <property type="entry name" value="Vta1/CALS_N_sf"/>
</dbReference>
<dbReference type="Gene3D" id="1.25.40.270">
    <property type="entry name" value="Vacuolar protein sorting-associated protein vta1"/>
    <property type="match status" value="1"/>
</dbReference>
<dbReference type="AlphaFoldDB" id="A0A6G0TC85"/>
<comment type="caution">
    <text evidence="11">The sequence shown here is derived from an EMBL/GenBank/DDBJ whole genome shotgun (WGS) entry which is preliminary data.</text>
</comment>
<proteinExistence type="inferred from homology"/>
<comment type="subcellular location">
    <subcellularLocation>
        <location evidence="2">Cytoplasm</location>
    </subcellularLocation>
    <subcellularLocation>
        <location evidence="1">Endosome membrane</location>
        <topology evidence="1">Peripheral membrane protein</topology>
    </subcellularLocation>
</comment>
<evidence type="ECO:0000256" key="6">
    <source>
        <dbReference type="ARBA" id="ARBA00022753"/>
    </source>
</evidence>
<evidence type="ECO:0000313" key="12">
    <source>
        <dbReference type="Proteomes" id="UP000475862"/>
    </source>
</evidence>
<evidence type="ECO:0000313" key="11">
    <source>
        <dbReference type="EMBL" id="KAE9530560.1"/>
    </source>
</evidence>
<organism evidence="11 12">
    <name type="scientific">Aphis glycines</name>
    <name type="common">Soybean aphid</name>
    <dbReference type="NCBI Taxonomy" id="307491"/>
    <lineage>
        <taxon>Eukaryota</taxon>
        <taxon>Metazoa</taxon>
        <taxon>Ecdysozoa</taxon>
        <taxon>Arthropoda</taxon>
        <taxon>Hexapoda</taxon>
        <taxon>Insecta</taxon>
        <taxon>Pterygota</taxon>
        <taxon>Neoptera</taxon>
        <taxon>Paraneoptera</taxon>
        <taxon>Hemiptera</taxon>
        <taxon>Sternorrhyncha</taxon>
        <taxon>Aphidomorpha</taxon>
        <taxon>Aphidoidea</taxon>
        <taxon>Aphididae</taxon>
        <taxon>Aphidini</taxon>
        <taxon>Aphis</taxon>
        <taxon>Aphis</taxon>
    </lineage>
</organism>
<reference evidence="11 12" key="1">
    <citation type="submission" date="2019-08" db="EMBL/GenBank/DDBJ databases">
        <title>The genome of the soybean aphid Biotype 1, its phylome, world population structure and adaptation to the North American continent.</title>
        <authorList>
            <person name="Giordano R."/>
            <person name="Donthu R.K."/>
            <person name="Hernandez A.G."/>
            <person name="Wright C.L."/>
            <person name="Zimin A.V."/>
        </authorList>
    </citation>
    <scope>NUCLEOTIDE SEQUENCE [LARGE SCALE GENOMIC DNA]</scope>
    <source>
        <tissue evidence="11">Whole aphids</tissue>
    </source>
</reference>
<feature type="domain" description="Vta1/callose synthase N-terminal" evidence="9">
    <location>
        <begin position="13"/>
        <end position="155"/>
    </location>
</feature>
<dbReference type="EMBL" id="VYZN01000042">
    <property type="protein sequence ID" value="KAE9530560.1"/>
    <property type="molecule type" value="Genomic_DNA"/>
</dbReference>
<dbReference type="GO" id="GO:0015031">
    <property type="term" value="P:protein transport"/>
    <property type="evidence" value="ECO:0007669"/>
    <property type="project" value="UniProtKB-KW"/>
</dbReference>
<protein>
    <recommendedName>
        <fullName evidence="13">Vta1/callose synthase N-terminal domain-containing protein</fullName>
    </recommendedName>
</protein>
<dbReference type="OrthoDB" id="391137at2759"/>
<gene>
    <name evidence="11" type="ORF">AGLY_011022</name>
</gene>
<keyword evidence="5" id="KW-0963">Cytoplasm</keyword>
<dbReference type="InterPro" id="IPR039431">
    <property type="entry name" value="Vta1/CALS_N"/>
</dbReference>
<sequence>MAQIPECPKSLKKIQHHLKIALEHDSKDPVISYWCRLYALQTALVIDKSSKDVKMFLVSLMDWLEKQKNNLKDNDMITNETAAQAHIENYAVKLFNFADGMDRQANYNKNIVKLFFTAGLLMDVLSVFGDVSEEIANTQKYAKWKATYIHNCMKNGETPTPGPPVSESGQIGFNFPNQGEDIPQPTNNFVPVSPTTHTYKDYPASTPNEYQTIPNTSTVSPTEIQPTVSERPVLLRDGIQLSPSQITKAQKYCKFAASALTYDDVSESIANLQKALKLLTTGEDS</sequence>
<evidence type="ECO:0000256" key="8">
    <source>
        <dbReference type="ARBA" id="ARBA00023136"/>
    </source>
</evidence>
<keyword evidence="7" id="KW-0653">Protein transport</keyword>
<name>A0A6G0TC85_APHGL</name>
<evidence type="ECO:0008006" key="13">
    <source>
        <dbReference type="Google" id="ProtNLM"/>
    </source>
</evidence>
<dbReference type="PANTHER" id="PTHR46009">
    <property type="entry name" value="VACUOLAR PROTEIN SORTING-ASSOCIATED PROTEIN VTA1 HOMOLOG"/>
    <property type="match status" value="1"/>
</dbReference>
<keyword evidence="8" id="KW-0472">Membrane</keyword>
<dbReference type="InterPro" id="IPR044538">
    <property type="entry name" value="Vta1-like"/>
</dbReference>
<evidence type="ECO:0000256" key="5">
    <source>
        <dbReference type="ARBA" id="ARBA00022490"/>
    </source>
</evidence>
<feature type="domain" description="Vta1 C-terminal" evidence="10">
    <location>
        <begin position="243"/>
        <end position="280"/>
    </location>
</feature>
<evidence type="ECO:0000256" key="2">
    <source>
        <dbReference type="ARBA" id="ARBA00004496"/>
    </source>
</evidence>
<keyword evidence="6" id="KW-0967">Endosome</keyword>
<dbReference type="Pfam" id="PF18097">
    <property type="entry name" value="Vta1_C"/>
    <property type="match status" value="1"/>
</dbReference>
<dbReference type="Pfam" id="PF04652">
    <property type="entry name" value="Vta1"/>
    <property type="match status" value="1"/>
</dbReference>
<evidence type="ECO:0000256" key="7">
    <source>
        <dbReference type="ARBA" id="ARBA00022927"/>
    </source>
</evidence>
<dbReference type="GO" id="GO:0005771">
    <property type="term" value="C:multivesicular body"/>
    <property type="evidence" value="ECO:0007669"/>
    <property type="project" value="TreeGrafter"/>
</dbReference>
<keyword evidence="4" id="KW-0813">Transport</keyword>
<keyword evidence="12" id="KW-1185">Reference proteome</keyword>
<evidence type="ECO:0000256" key="4">
    <source>
        <dbReference type="ARBA" id="ARBA00022448"/>
    </source>
</evidence>
<dbReference type="Proteomes" id="UP000475862">
    <property type="component" value="Unassembled WGS sequence"/>
</dbReference>
<evidence type="ECO:0000259" key="10">
    <source>
        <dbReference type="Pfam" id="PF18097"/>
    </source>
</evidence>
<dbReference type="GO" id="GO:0010008">
    <property type="term" value="C:endosome membrane"/>
    <property type="evidence" value="ECO:0007669"/>
    <property type="project" value="UniProtKB-SubCell"/>
</dbReference>
<evidence type="ECO:0000256" key="1">
    <source>
        <dbReference type="ARBA" id="ARBA00004481"/>
    </source>
</evidence>
<dbReference type="InterPro" id="IPR041212">
    <property type="entry name" value="Vta1_C"/>
</dbReference>
<accession>A0A6G0TC85</accession>
<dbReference type="Gene3D" id="1.20.5.420">
    <property type="entry name" value="Immunoglobulin FC, subunit C"/>
    <property type="match status" value="1"/>
</dbReference>
<dbReference type="GO" id="GO:0032511">
    <property type="term" value="P:late endosome to vacuole transport via multivesicular body sorting pathway"/>
    <property type="evidence" value="ECO:0007669"/>
    <property type="project" value="InterPro"/>
</dbReference>
<evidence type="ECO:0000256" key="3">
    <source>
        <dbReference type="ARBA" id="ARBA00007895"/>
    </source>
</evidence>
<evidence type="ECO:0000259" key="9">
    <source>
        <dbReference type="Pfam" id="PF04652"/>
    </source>
</evidence>
<comment type="similarity">
    <text evidence="3">Belongs to the VTA1 family.</text>
</comment>